<dbReference type="Gene3D" id="3.90.1170.50">
    <property type="entry name" value="Aldehyde oxidase/xanthine dehydrogenase, a/b hammerhead"/>
    <property type="match status" value="1"/>
</dbReference>
<protein>
    <submittedName>
        <fullName evidence="4">Xanthine dehydrogenase</fullName>
    </submittedName>
</protein>
<dbReference type="InterPro" id="IPR000674">
    <property type="entry name" value="Ald_Oxase/Xan_DH_a/b"/>
</dbReference>
<reference evidence="5" key="1">
    <citation type="journal article" date="2019" name="Int. J. Syst. Evol. Microbiol.">
        <title>The Global Catalogue of Microorganisms (GCM) 10K type strain sequencing project: providing services to taxonomists for standard genome sequencing and annotation.</title>
        <authorList>
            <consortium name="The Broad Institute Genomics Platform"/>
            <consortium name="The Broad Institute Genome Sequencing Center for Infectious Disease"/>
            <person name="Wu L."/>
            <person name="Ma J."/>
        </authorList>
    </citation>
    <scope>NUCLEOTIDE SEQUENCE [LARGE SCALE GENOMIC DNA]</scope>
    <source>
        <strain evidence="5">JCM 15443</strain>
    </source>
</reference>
<feature type="domain" description="Aldehyde oxidase/xanthine dehydrogenase a/b hammerhead" evidence="3">
    <location>
        <begin position="21"/>
        <end position="125"/>
    </location>
</feature>
<comment type="caution">
    <text evidence="4">The sequence shown here is derived from an EMBL/GenBank/DDBJ whole genome shotgun (WGS) entry which is preliminary data.</text>
</comment>
<dbReference type="Pfam" id="PF20256">
    <property type="entry name" value="MoCoBD_2"/>
    <property type="match status" value="1"/>
</dbReference>
<sequence length="767" mass="80560">MKDTKHLGKRRRIIDGLEKVRGKARYTADLSLAGMLHARPVLSPYPHAHIRAIDTAAALALPGVVAVLTGQDLNAGRTAHSRPSMLLAQDEVRFAGQPVAVVVAATEAQAADAAAVLDIDYEVLDSVDDAEQAMTDTQLVWPQGVPQADSSLAGLHGGEASVQGDETRSNIDERRVFERGDVESALAAAHIVIERTYTNARVHQSYLEPHAVVAQPGVRPGQVTVYTSTQGQYAVRSEVAGALGLRTGDVRIEPMTVGGGFGAKYGIVDALVTAVALHVDRPVRMVLSRSEDMLTTMPAPSTSIRVRLGADEHGQIVGLDVQAVIENGLFRFGHAGIIATVVGGMYRCDHVRIETLEVLTHRPPVGAYRAPGVPQALFALESSVDELAHTLGHDPLELRLQNAVQGGDSTGTGRPWPDIGLKACLERAREHPLWQSRGTVPHEGVGLAVGGWPGGFSPAGAVCRVDTDGTVRLHVGSVDISGVHSSMVLIVAETLGIDPEAVEIVQGTTDSGPYAPASGGSQVTISLSGAVLGASQQVREQLLDLAASHFEAHREDIELSEGQARVRGVAGQSVNLGELAQRGQRLPGGPGPVVAEGRAAIKGGAPGFTAQLMRVRVDPDTGHVTPLDAVCIQDVGYALNPLLVEGQMHGGAAQGLSMGLYEGMHFEGGTLTNPNFLEYVFPTSSDLPPIDAVIVERPSEHGPFGARIVGEPPITAGAAAIANAIRAAAGVRVTQLPATAEHVWQLMQQRDQQAGHPPGRTEAPHPS</sequence>
<dbReference type="Pfam" id="PF02738">
    <property type="entry name" value="MoCoBD_1"/>
    <property type="match status" value="1"/>
</dbReference>
<accession>A0ABQ2GI95</accession>
<organism evidence="4 5">
    <name type="scientific">Deinococcus aerophilus</name>
    <dbReference type="NCBI Taxonomy" id="522488"/>
    <lineage>
        <taxon>Bacteria</taxon>
        <taxon>Thermotogati</taxon>
        <taxon>Deinococcota</taxon>
        <taxon>Deinococci</taxon>
        <taxon>Deinococcales</taxon>
        <taxon>Deinococcaceae</taxon>
        <taxon>Deinococcus</taxon>
    </lineage>
</organism>
<dbReference type="InterPro" id="IPR036856">
    <property type="entry name" value="Ald_Oxase/Xan_DH_a/b_sf"/>
</dbReference>
<gene>
    <name evidence="4" type="ORF">GCM10010841_01690</name>
</gene>
<dbReference type="RefSeq" id="WP_188900348.1">
    <property type="nucleotide sequence ID" value="NZ_BMOM01000001.1"/>
</dbReference>
<dbReference type="InterPro" id="IPR046867">
    <property type="entry name" value="AldOxase/xan_DH_MoCoBD2"/>
</dbReference>
<dbReference type="Pfam" id="PF01315">
    <property type="entry name" value="Ald_Xan_dh_C"/>
    <property type="match status" value="1"/>
</dbReference>
<keyword evidence="2" id="KW-0560">Oxidoreductase</keyword>
<evidence type="ECO:0000259" key="3">
    <source>
        <dbReference type="SMART" id="SM01008"/>
    </source>
</evidence>
<dbReference type="SUPFAM" id="SSF54665">
    <property type="entry name" value="CO dehydrogenase molybdoprotein N-domain-like"/>
    <property type="match status" value="1"/>
</dbReference>
<evidence type="ECO:0000256" key="2">
    <source>
        <dbReference type="ARBA" id="ARBA00023002"/>
    </source>
</evidence>
<evidence type="ECO:0000313" key="4">
    <source>
        <dbReference type="EMBL" id="GGL96961.1"/>
    </source>
</evidence>
<evidence type="ECO:0000313" key="5">
    <source>
        <dbReference type="Proteomes" id="UP000661918"/>
    </source>
</evidence>
<evidence type="ECO:0000256" key="1">
    <source>
        <dbReference type="ARBA" id="ARBA00022505"/>
    </source>
</evidence>
<dbReference type="InterPro" id="IPR037165">
    <property type="entry name" value="AldOxase/xan_DH_Mopterin-bd_sf"/>
</dbReference>
<keyword evidence="5" id="KW-1185">Reference proteome</keyword>
<dbReference type="PANTHER" id="PTHR11908">
    <property type="entry name" value="XANTHINE DEHYDROGENASE"/>
    <property type="match status" value="1"/>
</dbReference>
<keyword evidence="1" id="KW-0500">Molybdenum</keyword>
<dbReference type="InterPro" id="IPR008274">
    <property type="entry name" value="AldOxase/xan_DH_MoCoBD1"/>
</dbReference>
<dbReference type="Gene3D" id="3.30.365.10">
    <property type="entry name" value="Aldehyde oxidase/xanthine dehydrogenase, molybdopterin binding domain"/>
    <property type="match status" value="4"/>
</dbReference>
<name>A0ABQ2GI95_9DEIO</name>
<dbReference type="PANTHER" id="PTHR11908:SF132">
    <property type="entry name" value="ALDEHYDE OXIDASE 1-RELATED"/>
    <property type="match status" value="1"/>
</dbReference>
<dbReference type="Proteomes" id="UP000661918">
    <property type="component" value="Unassembled WGS sequence"/>
</dbReference>
<proteinExistence type="predicted"/>
<dbReference type="SMART" id="SM01008">
    <property type="entry name" value="Ald_Xan_dh_C"/>
    <property type="match status" value="1"/>
</dbReference>
<dbReference type="InterPro" id="IPR016208">
    <property type="entry name" value="Ald_Oxase/xanthine_DH-like"/>
</dbReference>
<dbReference type="EMBL" id="BMOM01000001">
    <property type="protein sequence ID" value="GGL96961.1"/>
    <property type="molecule type" value="Genomic_DNA"/>
</dbReference>
<dbReference type="SUPFAM" id="SSF56003">
    <property type="entry name" value="Molybdenum cofactor-binding domain"/>
    <property type="match status" value="1"/>
</dbReference>